<sequence length="197" mass="21353">MVEKTKLQLPLVHNERLWARPWRWAKTVFFLVSMLASLLLVCAPPLLIVVLDLLLPPALLSNFHRAANHPTSLIDQARGLPLPVIARAYTACGGGAAYLWVAVACSVGSVCYVVAKAAVVFGAAPDRAVLGLQGKGQLVAVEAMFLMSLALAAAHIAMAYRASCRERRRLLVYRIDVEAVRLKGGQTPKSLKQQFAV</sequence>
<dbReference type="AlphaFoldDB" id="A3ADM6"/>
<gene>
    <name evidence="2" type="ORF">OsJ_09230</name>
</gene>
<accession>A3ADM6</accession>
<keyword evidence="1" id="KW-0472">Membrane</keyword>
<dbReference type="PANTHER" id="PTHR34953">
    <property type="entry name" value="ALPHA/BETA HYDROLASE RELATED PROTEIN"/>
    <property type="match status" value="1"/>
</dbReference>
<reference evidence="2" key="2">
    <citation type="submission" date="2008-12" db="EMBL/GenBank/DDBJ databases">
        <title>Improved gene annotation of the rice (Oryza sativa) genomes.</title>
        <authorList>
            <person name="Wang J."/>
            <person name="Li R."/>
            <person name="Fan W."/>
            <person name="Huang Q."/>
            <person name="Zhang J."/>
            <person name="Zhou Y."/>
            <person name="Hu Y."/>
            <person name="Zi S."/>
            <person name="Li J."/>
            <person name="Ni P."/>
            <person name="Zheng H."/>
            <person name="Zhang Y."/>
            <person name="Zhao M."/>
            <person name="Hao Q."/>
            <person name="McDermott J."/>
            <person name="Samudrala R."/>
            <person name="Kristiansen K."/>
            <person name="Wong G.K.-S."/>
        </authorList>
    </citation>
    <scope>NUCLEOTIDE SEQUENCE</scope>
</reference>
<evidence type="ECO:0000313" key="2">
    <source>
        <dbReference type="EMBL" id="EAZ25415.1"/>
    </source>
</evidence>
<proteinExistence type="predicted"/>
<name>A3ADM6_ORYSJ</name>
<dbReference type="EMBL" id="CM000140">
    <property type="protein sequence ID" value="EAZ25415.1"/>
    <property type="molecule type" value="Genomic_DNA"/>
</dbReference>
<feature type="transmembrane region" description="Helical" evidence="1">
    <location>
        <begin position="139"/>
        <end position="160"/>
    </location>
</feature>
<feature type="transmembrane region" description="Helical" evidence="1">
    <location>
        <begin position="28"/>
        <end position="55"/>
    </location>
</feature>
<reference evidence="2" key="1">
    <citation type="journal article" date="2005" name="PLoS Biol.">
        <title>The genomes of Oryza sativa: a history of duplications.</title>
        <authorList>
            <person name="Yu J."/>
            <person name="Wang J."/>
            <person name="Lin W."/>
            <person name="Li S."/>
            <person name="Li H."/>
            <person name="Zhou J."/>
            <person name="Ni P."/>
            <person name="Dong W."/>
            <person name="Hu S."/>
            <person name="Zeng C."/>
            <person name="Zhang J."/>
            <person name="Zhang Y."/>
            <person name="Li R."/>
            <person name="Xu Z."/>
            <person name="Li S."/>
            <person name="Li X."/>
            <person name="Zheng H."/>
            <person name="Cong L."/>
            <person name="Lin L."/>
            <person name="Yin J."/>
            <person name="Geng J."/>
            <person name="Li G."/>
            <person name="Shi J."/>
            <person name="Liu J."/>
            <person name="Lv H."/>
            <person name="Li J."/>
            <person name="Wang J."/>
            <person name="Deng Y."/>
            <person name="Ran L."/>
            <person name="Shi X."/>
            <person name="Wang X."/>
            <person name="Wu Q."/>
            <person name="Li C."/>
            <person name="Ren X."/>
            <person name="Wang J."/>
            <person name="Wang X."/>
            <person name="Li D."/>
            <person name="Liu D."/>
            <person name="Zhang X."/>
            <person name="Ji Z."/>
            <person name="Zhao W."/>
            <person name="Sun Y."/>
            <person name="Zhang Z."/>
            <person name="Bao J."/>
            <person name="Han Y."/>
            <person name="Dong L."/>
            <person name="Ji J."/>
            <person name="Chen P."/>
            <person name="Wu S."/>
            <person name="Liu J."/>
            <person name="Xiao Y."/>
            <person name="Bu D."/>
            <person name="Tan J."/>
            <person name="Yang L."/>
            <person name="Ye C."/>
            <person name="Zhang J."/>
            <person name="Xu J."/>
            <person name="Zhou Y."/>
            <person name="Yu Y."/>
            <person name="Zhang B."/>
            <person name="Zhuang S."/>
            <person name="Wei H."/>
            <person name="Liu B."/>
            <person name="Lei M."/>
            <person name="Yu H."/>
            <person name="Li Y."/>
            <person name="Xu H."/>
            <person name="Wei S."/>
            <person name="He X."/>
            <person name="Fang L."/>
            <person name="Zhang Z."/>
            <person name="Zhang Y."/>
            <person name="Huang X."/>
            <person name="Su Z."/>
            <person name="Tong W."/>
            <person name="Li J."/>
            <person name="Tong Z."/>
            <person name="Li S."/>
            <person name="Ye J."/>
            <person name="Wang L."/>
            <person name="Fang L."/>
            <person name="Lei T."/>
            <person name="Chen C."/>
            <person name="Chen H."/>
            <person name="Xu Z."/>
            <person name="Li H."/>
            <person name="Huang H."/>
            <person name="Zhang F."/>
            <person name="Xu H."/>
            <person name="Li N."/>
            <person name="Zhao C."/>
            <person name="Li S."/>
            <person name="Dong L."/>
            <person name="Huang Y."/>
            <person name="Li L."/>
            <person name="Xi Y."/>
            <person name="Qi Q."/>
            <person name="Li W."/>
            <person name="Zhang B."/>
            <person name="Hu W."/>
            <person name="Zhang Y."/>
            <person name="Tian X."/>
            <person name="Jiao Y."/>
            <person name="Liang X."/>
            <person name="Jin J."/>
            <person name="Gao L."/>
            <person name="Zheng W."/>
            <person name="Hao B."/>
            <person name="Liu S."/>
            <person name="Wang W."/>
            <person name="Yuan L."/>
            <person name="Cao M."/>
            <person name="McDermott J."/>
            <person name="Samudrala R."/>
            <person name="Wang J."/>
            <person name="Wong G.K."/>
            <person name="Yang H."/>
        </authorList>
    </citation>
    <scope>NUCLEOTIDE SEQUENCE [LARGE SCALE GENOMIC DNA]</scope>
</reference>
<evidence type="ECO:0000256" key="1">
    <source>
        <dbReference type="SAM" id="Phobius"/>
    </source>
</evidence>
<keyword evidence="1" id="KW-1133">Transmembrane helix</keyword>
<dbReference type="Proteomes" id="UP000007752">
    <property type="component" value="Chromosome 3"/>
</dbReference>
<keyword evidence="1" id="KW-0812">Transmembrane</keyword>
<organism evidence="2">
    <name type="scientific">Oryza sativa subsp. japonica</name>
    <name type="common">Rice</name>
    <dbReference type="NCBI Taxonomy" id="39947"/>
    <lineage>
        <taxon>Eukaryota</taxon>
        <taxon>Viridiplantae</taxon>
        <taxon>Streptophyta</taxon>
        <taxon>Embryophyta</taxon>
        <taxon>Tracheophyta</taxon>
        <taxon>Spermatophyta</taxon>
        <taxon>Magnoliopsida</taxon>
        <taxon>Liliopsida</taxon>
        <taxon>Poales</taxon>
        <taxon>Poaceae</taxon>
        <taxon>BOP clade</taxon>
        <taxon>Oryzoideae</taxon>
        <taxon>Oryzeae</taxon>
        <taxon>Oryzinae</taxon>
        <taxon>Oryza</taxon>
        <taxon>Oryza sativa</taxon>
    </lineage>
</organism>
<dbReference type="PANTHER" id="PTHR34953:SF1">
    <property type="entry name" value="ALPHA_BETA HYDROLASE RELATED PROTEIN"/>
    <property type="match status" value="1"/>
</dbReference>
<protein>
    <submittedName>
        <fullName evidence="2">Uncharacterized protein</fullName>
    </submittedName>
</protein>
<feature type="transmembrane region" description="Helical" evidence="1">
    <location>
        <begin position="97"/>
        <end position="119"/>
    </location>
</feature>